<evidence type="ECO:0000313" key="5">
    <source>
        <dbReference type="Proteomes" id="UP001595973"/>
    </source>
</evidence>
<protein>
    <submittedName>
        <fullName evidence="4">Efflux RND transporter periplasmic adaptor subunit</fullName>
    </submittedName>
</protein>
<comment type="similarity">
    <text evidence="1">Belongs to the membrane fusion protein (MFP) (TC 8.A.1) family.</text>
</comment>
<dbReference type="Gene3D" id="2.40.420.20">
    <property type="match status" value="1"/>
</dbReference>
<reference evidence="5" key="1">
    <citation type="journal article" date="2019" name="Int. J. Syst. Evol. Microbiol.">
        <title>The Global Catalogue of Microorganisms (GCM) 10K type strain sequencing project: providing services to taxonomists for standard genome sequencing and annotation.</title>
        <authorList>
            <consortium name="The Broad Institute Genomics Platform"/>
            <consortium name="The Broad Institute Genome Sequencing Center for Infectious Disease"/>
            <person name="Wu L."/>
            <person name="Ma J."/>
        </authorList>
    </citation>
    <scope>NUCLEOTIDE SEQUENCE [LARGE SCALE GENOMIC DNA]</scope>
    <source>
        <strain evidence="5">CGMCC 4.7283</strain>
    </source>
</reference>
<evidence type="ECO:0000256" key="1">
    <source>
        <dbReference type="ARBA" id="ARBA00009477"/>
    </source>
</evidence>
<dbReference type="Gene3D" id="2.40.50.100">
    <property type="match status" value="1"/>
</dbReference>
<dbReference type="Gene3D" id="2.40.30.170">
    <property type="match status" value="1"/>
</dbReference>
<feature type="signal peptide" evidence="3">
    <location>
        <begin position="1"/>
        <end position="17"/>
    </location>
</feature>
<sequence length="354" mass="36487">MIRAALALMLLATPVVSQERPVISEIVAPQAGLASSWVGNVSAASEIDLGFLQVGTLAERVADAGDVVQAGEILARLDGSELEAQVRAAEAGVSIAKANLQTAQDTSDRVQALVDRGVDSPSAAEAATNSLASAKAALEQAQAGLARAEDARAQADLRAPIDGIVTDVLAEPGAALDAGQTVLRLAAREGREAIISLSEEDAAAAEPGARYHVRLLANPEMMAEAVLDRIEPVSARATRTRAAHLRLEGDLTSFRLGALVTVTRSDLGIYSVITLPVVALIDGTEPPAVWIISDAERKLHRTTLKLGPRAGGRVVVLSGVQPGDEVLTHGVHSVSEGQAVGPRLEGPLAGGGNL</sequence>
<evidence type="ECO:0000256" key="2">
    <source>
        <dbReference type="SAM" id="Coils"/>
    </source>
</evidence>
<dbReference type="SUPFAM" id="SSF111369">
    <property type="entry name" value="HlyD-like secretion proteins"/>
    <property type="match status" value="1"/>
</dbReference>
<dbReference type="Proteomes" id="UP001595973">
    <property type="component" value="Unassembled WGS sequence"/>
</dbReference>
<comment type="caution">
    <text evidence="4">The sequence shown here is derived from an EMBL/GenBank/DDBJ whole genome shotgun (WGS) entry which is preliminary data.</text>
</comment>
<evidence type="ECO:0000313" key="4">
    <source>
        <dbReference type="EMBL" id="MFC4668113.1"/>
    </source>
</evidence>
<dbReference type="PANTHER" id="PTHR30469:SF15">
    <property type="entry name" value="HLYD FAMILY OF SECRETION PROTEINS"/>
    <property type="match status" value="1"/>
</dbReference>
<feature type="coiled-coil region" evidence="2">
    <location>
        <begin position="124"/>
        <end position="158"/>
    </location>
</feature>
<feature type="chain" id="PRO_5045692106" evidence="3">
    <location>
        <begin position="18"/>
        <end position="354"/>
    </location>
</feature>
<keyword evidence="5" id="KW-1185">Reference proteome</keyword>
<dbReference type="EMBL" id="JBHSGI010000002">
    <property type="protein sequence ID" value="MFC4668113.1"/>
    <property type="molecule type" value="Genomic_DNA"/>
</dbReference>
<dbReference type="InterPro" id="IPR006143">
    <property type="entry name" value="RND_pump_MFP"/>
</dbReference>
<evidence type="ECO:0000256" key="3">
    <source>
        <dbReference type="SAM" id="SignalP"/>
    </source>
</evidence>
<gene>
    <name evidence="4" type="ORF">ACFO5X_06060</name>
</gene>
<accession>A0ABV9KDQ4</accession>
<proteinExistence type="inferred from homology"/>
<keyword evidence="2" id="KW-0175">Coiled coil</keyword>
<keyword evidence="3" id="KW-0732">Signal</keyword>
<dbReference type="RefSeq" id="WP_380716347.1">
    <property type="nucleotide sequence ID" value="NZ_JBHSGI010000002.1"/>
</dbReference>
<dbReference type="NCBIfam" id="TIGR01730">
    <property type="entry name" value="RND_mfp"/>
    <property type="match status" value="1"/>
</dbReference>
<dbReference type="PANTHER" id="PTHR30469">
    <property type="entry name" value="MULTIDRUG RESISTANCE PROTEIN MDTA"/>
    <property type="match status" value="1"/>
</dbReference>
<organism evidence="4 5">
    <name type="scientific">Seohaeicola nanhaiensis</name>
    <dbReference type="NCBI Taxonomy" id="1387282"/>
    <lineage>
        <taxon>Bacteria</taxon>
        <taxon>Pseudomonadati</taxon>
        <taxon>Pseudomonadota</taxon>
        <taxon>Alphaproteobacteria</taxon>
        <taxon>Rhodobacterales</taxon>
        <taxon>Roseobacteraceae</taxon>
        <taxon>Seohaeicola</taxon>
    </lineage>
</organism>
<dbReference type="Gene3D" id="1.10.287.470">
    <property type="entry name" value="Helix hairpin bin"/>
    <property type="match status" value="1"/>
</dbReference>
<name>A0ABV9KDQ4_9RHOB</name>